<feature type="domain" description="STAS" evidence="3">
    <location>
        <begin position="21"/>
        <end position="122"/>
    </location>
</feature>
<evidence type="ECO:0000256" key="1">
    <source>
        <dbReference type="ARBA" id="ARBA00009013"/>
    </source>
</evidence>
<dbReference type="Pfam" id="PF13466">
    <property type="entry name" value="STAS_2"/>
    <property type="match status" value="1"/>
</dbReference>
<dbReference type="RefSeq" id="WP_190214157.1">
    <property type="nucleotide sequence ID" value="NZ_BNBO01000047.1"/>
</dbReference>
<dbReference type="PANTHER" id="PTHR33495">
    <property type="entry name" value="ANTI-SIGMA FACTOR ANTAGONIST TM_1081-RELATED-RELATED"/>
    <property type="match status" value="1"/>
</dbReference>
<organism evidence="4 5">
    <name type="scientific">Kitasatospora indigofera</name>
    <dbReference type="NCBI Taxonomy" id="67307"/>
    <lineage>
        <taxon>Bacteria</taxon>
        <taxon>Bacillati</taxon>
        <taxon>Actinomycetota</taxon>
        <taxon>Actinomycetes</taxon>
        <taxon>Kitasatosporales</taxon>
        <taxon>Streptomycetaceae</taxon>
        <taxon>Kitasatospora</taxon>
    </lineage>
</organism>
<dbReference type="AlphaFoldDB" id="A0A919G9E9"/>
<keyword evidence="5" id="KW-1185">Reference proteome</keyword>
<dbReference type="SUPFAM" id="SSF52091">
    <property type="entry name" value="SpoIIaa-like"/>
    <property type="match status" value="1"/>
</dbReference>
<dbReference type="GO" id="GO:0043856">
    <property type="term" value="F:anti-sigma factor antagonist activity"/>
    <property type="evidence" value="ECO:0007669"/>
    <property type="project" value="InterPro"/>
</dbReference>
<dbReference type="NCBIfam" id="TIGR00377">
    <property type="entry name" value="ant_ant_sig"/>
    <property type="match status" value="1"/>
</dbReference>
<evidence type="ECO:0000256" key="2">
    <source>
        <dbReference type="RuleBase" id="RU003749"/>
    </source>
</evidence>
<dbReference type="InterPro" id="IPR002645">
    <property type="entry name" value="STAS_dom"/>
</dbReference>
<evidence type="ECO:0000259" key="3">
    <source>
        <dbReference type="PROSITE" id="PS50801"/>
    </source>
</evidence>
<dbReference type="InterPro" id="IPR003658">
    <property type="entry name" value="Anti-sigma_ant"/>
</dbReference>
<dbReference type="GeneID" id="95356443"/>
<dbReference type="EMBL" id="BNBO01000047">
    <property type="protein sequence ID" value="GHH80522.1"/>
    <property type="molecule type" value="Genomic_DNA"/>
</dbReference>
<sequence length="122" mass="12737">MQPTTEPAFTTTVHTATTGPVIEATGELDLDGAPTLHAVLRRALTTAPPRSDLVIDLAGVTFCDSSGLNALLRARIETGRAGLTLHLARPAHAVARLLEITGADKVFPIDPGVPFVPHTRAG</sequence>
<comment type="caution">
    <text evidence="4">The sequence shown here is derived from an EMBL/GenBank/DDBJ whole genome shotgun (WGS) entry which is preliminary data.</text>
</comment>
<dbReference type="InterPro" id="IPR058548">
    <property type="entry name" value="MlaB-like_STAS"/>
</dbReference>
<comment type="similarity">
    <text evidence="1 2">Belongs to the anti-sigma-factor antagonist family.</text>
</comment>
<reference evidence="4" key="1">
    <citation type="journal article" date="2014" name="Int. J. Syst. Evol. Microbiol.">
        <title>Complete genome sequence of Corynebacterium casei LMG S-19264T (=DSM 44701T), isolated from a smear-ripened cheese.</title>
        <authorList>
            <consortium name="US DOE Joint Genome Institute (JGI-PGF)"/>
            <person name="Walter F."/>
            <person name="Albersmeier A."/>
            <person name="Kalinowski J."/>
            <person name="Ruckert C."/>
        </authorList>
    </citation>
    <scope>NUCLEOTIDE SEQUENCE</scope>
    <source>
        <strain evidence="4">JCM 4646</strain>
    </source>
</reference>
<accession>A0A919G9E9</accession>
<gene>
    <name evidence="4" type="primary">rsbV</name>
    <name evidence="4" type="ORF">GCM10018781_61260</name>
</gene>
<dbReference type="PANTHER" id="PTHR33495:SF2">
    <property type="entry name" value="ANTI-SIGMA FACTOR ANTAGONIST TM_1081-RELATED"/>
    <property type="match status" value="1"/>
</dbReference>
<reference evidence="4" key="2">
    <citation type="submission" date="2020-09" db="EMBL/GenBank/DDBJ databases">
        <authorList>
            <person name="Sun Q."/>
            <person name="Ohkuma M."/>
        </authorList>
    </citation>
    <scope>NUCLEOTIDE SEQUENCE</scope>
    <source>
        <strain evidence="4">JCM 4646</strain>
    </source>
</reference>
<proteinExistence type="inferred from homology"/>
<dbReference type="Gene3D" id="3.30.750.24">
    <property type="entry name" value="STAS domain"/>
    <property type="match status" value="1"/>
</dbReference>
<dbReference type="Proteomes" id="UP000617734">
    <property type="component" value="Unassembled WGS sequence"/>
</dbReference>
<evidence type="ECO:0000313" key="5">
    <source>
        <dbReference type="Proteomes" id="UP000617734"/>
    </source>
</evidence>
<protein>
    <recommendedName>
        <fullName evidence="2">Anti-sigma factor antagonist</fullName>
    </recommendedName>
</protein>
<dbReference type="InterPro" id="IPR036513">
    <property type="entry name" value="STAS_dom_sf"/>
</dbReference>
<dbReference type="PROSITE" id="PS50801">
    <property type="entry name" value="STAS"/>
    <property type="match status" value="1"/>
</dbReference>
<dbReference type="CDD" id="cd07043">
    <property type="entry name" value="STAS_anti-anti-sigma_factors"/>
    <property type="match status" value="1"/>
</dbReference>
<name>A0A919G9E9_9ACTN</name>
<evidence type="ECO:0000313" key="4">
    <source>
        <dbReference type="EMBL" id="GHH80522.1"/>
    </source>
</evidence>